<reference evidence="1" key="1">
    <citation type="submission" date="2022-02" db="EMBL/GenBank/DDBJ databases">
        <title>Plant Genome Project.</title>
        <authorList>
            <person name="Zhang R.-G."/>
        </authorList>
    </citation>
    <scope>NUCLEOTIDE SEQUENCE</scope>
    <source>
        <strain evidence="1">AT1</strain>
    </source>
</reference>
<accession>A0ACC0MUP4</accession>
<evidence type="ECO:0000313" key="1">
    <source>
        <dbReference type="EMBL" id="KAI8544773.1"/>
    </source>
</evidence>
<gene>
    <name evidence="1" type="ORF">RHMOL_Rhmol08G0321000</name>
</gene>
<keyword evidence="2" id="KW-1185">Reference proteome</keyword>
<proteinExistence type="predicted"/>
<dbReference type="EMBL" id="CM046395">
    <property type="protein sequence ID" value="KAI8544773.1"/>
    <property type="molecule type" value="Genomic_DNA"/>
</dbReference>
<sequence length="142" mass="16181">MIVIVVFVGVPIASLFCVYPKSLMSLALLMLHRRRQALHHPHHYHGNVDMEDQETQEDTGLGVVETDGVVCLCPVSPEDKFRVLSGDLGFHHHCIETWLQSCSTCPLCRTPVTDFYPSSERHQQQHFYDAILLFFLSAFRPS</sequence>
<dbReference type="Proteomes" id="UP001062846">
    <property type="component" value="Chromosome 8"/>
</dbReference>
<organism evidence="1 2">
    <name type="scientific">Rhododendron molle</name>
    <name type="common">Chinese azalea</name>
    <name type="synonym">Azalea mollis</name>
    <dbReference type="NCBI Taxonomy" id="49168"/>
    <lineage>
        <taxon>Eukaryota</taxon>
        <taxon>Viridiplantae</taxon>
        <taxon>Streptophyta</taxon>
        <taxon>Embryophyta</taxon>
        <taxon>Tracheophyta</taxon>
        <taxon>Spermatophyta</taxon>
        <taxon>Magnoliopsida</taxon>
        <taxon>eudicotyledons</taxon>
        <taxon>Gunneridae</taxon>
        <taxon>Pentapetalae</taxon>
        <taxon>asterids</taxon>
        <taxon>Ericales</taxon>
        <taxon>Ericaceae</taxon>
        <taxon>Ericoideae</taxon>
        <taxon>Rhodoreae</taxon>
        <taxon>Rhododendron</taxon>
    </lineage>
</organism>
<protein>
    <submittedName>
        <fullName evidence="1">Uncharacterized protein</fullName>
    </submittedName>
</protein>
<comment type="caution">
    <text evidence="1">The sequence shown here is derived from an EMBL/GenBank/DDBJ whole genome shotgun (WGS) entry which is preliminary data.</text>
</comment>
<evidence type="ECO:0000313" key="2">
    <source>
        <dbReference type="Proteomes" id="UP001062846"/>
    </source>
</evidence>
<name>A0ACC0MUP4_RHOML</name>